<comment type="caution">
    <text evidence="2">The sequence shown here is derived from an EMBL/GenBank/DDBJ whole genome shotgun (WGS) entry which is preliminary data.</text>
</comment>
<feature type="transmembrane region" description="Helical" evidence="1">
    <location>
        <begin position="32"/>
        <end position="50"/>
    </location>
</feature>
<sequence>MNLDNLRKDSKTVNTKSKDLFTKERKVMKTKIFVFSILFTTAFMLSLFTAEAISAPKQGYDCEEDLIEVMFAQDSKVRLRGSTLIDYTSDALLGVDAVLAKFVRHEWYRICDVPEERLDEIQARGEANTGKPVYNLNNIYRLRIPKGYDVWAVSAELETYASSHSSQLRFV</sequence>
<gene>
    <name evidence="2" type="ORF">AMJ44_12280</name>
</gene>
<keyword evidence="1" id="KW-0472">Membrane</keyword>
<name>A0A0S7XQJ9_UNCSA</name>
<dbReference type="Proteomes" id="UP000051861">
    <property type="component" value="Unassembled WGS sequence"/>
</dbReference>
<keyword evidence="1" id="KW-1133">Transmembrane helix</keyword>
<dbReference type="AlphaFoldDB" id="A0A0S7XQJ9"/>
<proteinExistence type="predicted"/>
<accession>A0A0S7XQJ9</accession>
<dbReference type="EMBL" id="LIZX01000167">
    <property type="protein sequence ID" value="KPJ64695.1"/>
    <property type="molecule type" value="Genomic_DNA"/>
</dbReference>
<evidence type="ECO:0000313" key="2">
    <source>
        <dbReference type="EMBL" id="KPJ64695.1"/>
    </source>
</evidence>
<evidence type="ECO:0000313" key="3">
    <source>
        <dbReference type="Proteomes" id="UP000051861"/>
    </source>
</evidence>
<organism evidence="2 3">
    <name type="scientific">candidate division WOR-1 bacterium DG_54_3</name>
    <dbReference type="NCBI Taxonomy" id="1703775"/>
    <lineage>
        <taxon>Bacteria</taxon>
        <taxon>Bacillati</taxon>
        <taxon>Saganbacteria</taxon>
    </lineage>
</organism>
<evidence type="ECO:0000256" key="1">
    <source>
        <dbReference type="SAM" id="Phobius"/>
    </source>
</evidence>
<protein>
    <submittedName>
        <fullName evidence="2">Uncharacterized protein</fullName>
    </submittedName>
</protein>
<keyword evidence="1" id="KW-0812">Transmembrane</keyword>
<reference evidence="2 3" key="1">
    <citation type="journal article" date="2015" name="Microbiome">
        <title>Genomic resolution of linkages in carbon, nitrogen, and sulfur cycling among widespread estuary sediment bacteria.</title>
        <authorList>
            <person name="Baker B.J."/>
            <person name="Lazar C.S."/>
            <person name="Teske A.P."/>
            <person name="Dick G.J."/>
        </authorList>
    </citation>
    <scope>NUCLEOTIDE SEQUENCE [LARGE SCALE GENOMIC DNA]</scope>
    <source>
        <strain evidence="2">DG_54_3</strain>
    </source>
</reference>